<feature type="region of interest" description="Disordered" evidence="1">
    <location>
        <begin position="85"/>
        <end position="107"/>
    </location>
</feature>
<proteinExistence type="predicted"/>
<protein>
    <submittedName>
        <fullName evidence="2">Uncharacterized protein</fullName>
    </submittedName>
</protein>
<dbReference type="Proteomes" id="UP000579250">
    <property type="component" value="Unassembled WGS sequence"/>
</dbReference>
<evidence type="ECO:0000313" key="3">
    <source>
        <dbReference type="Proteomes" id="UP000579250"/>
    </source>
</evidence>
<keyword evidence="3" id="KW-1185">Reference proteome</keyword>
<dbReference type="AlphaFoldDB" id="A0A846ZDQ1"/>
<reference evidence="2 3" key="1">
    <citation type="submission" date="2020-04" db="EMBL/GenBank/DDBJ databases">
        <title>MicrobeNet Type strains.</title>
        <authorList>
            <person name="Nicholson A.C."/>
        </authorList>
    </citation>
    <scope>NUCLEOTIDE SEQUENCE [LARGE SCALE GENOMIC DNA]</scope>
    <source>
        <strain evidence="2 3">ATCC BAA-277</strain>
    </source>
</reference>
<dbReference type="RefSeq" id="WP_210748712.1">
    <property type="nucleotide sequence ID" value="NZ_JAAXPI010000093.1"/>
</dbReference>
<evidence type="ECO:0000256" key="1">
    <source>
        <dbReference type="SAM" id="MobiDB-lite"/>
    </source>
</evidence>
<accession>A0A846ZDQ1</accession>
<sequence>MRDLRHPVLPAARLLVVVLGLLGFVVGPVGAGATAGTSAAGVLSGVRTAPAQKAPARPRTSAKSGTARHTEAVIAAVARHAAGAAAPSAQQPVHAALPASGTDVPPP</sequence>
<comment type="caution">
    <text evidence="2">The sequence shown here is derived from an EMBL/GenBank/DDBJ whole genome shotgun (WGS) entry which is preliminary data.</text>
</comment>
<organism evidence="2 3">
    <name type="scientific">Actinomadura latina</name>
    <dbReference type="NCBI Taxonomy" id="163603"/>
    <lineage>
        <taxon>Bacteria</taxon>
        <taxon>Bacillati</taxon>
        <taxon>Actinomycetota</taxon>
        <taxon>Actinomycetes</taxon>
        <taxon>Streptosporangiales</taxon>
        <taxon>Thermomonosporaceae</taxon>
        <taxon>Actinomadura</taxon>
    </lineage>
</organism>
<name>A0A846ZDQ1_9ACTN</name>
<evidence type="ECO:0000313" key="2">
    <source>
        <dbReference type="EMBL" id="NKZ08673.1"/>
    </source>
</evidence>
<gene>
    <name evidence="2" type="ORF">HGB48_33780</name>
</gene>
<feature type="non-terminal residue" evidence="2">
    <location>
        <position position="107"/>
    </location>
</feature>
<feature type="region of interest" description="Disordered" evidence="1">
    <location>
        <begin position="47"/>
        <end position="68"/>
    </location>
</feature>
<dbReference type="EMBL" id="JAAXPI010000093">
    <property type="protein sequence ID" value="NKZ08673.1"/>
    <property type="molecule type" value="Genomic_DNA"/>
</dbReference>